<evidence type="ECO:0000256" key="6">
    <source>
        <dbReference type="ARBA" id="ARBA00023203"/>
    </source>
</evidence>
<dbReference type="Pfam" id="PF00595">
    <property type="entry name" value="PDZ"/>
    <property type="match status" value="1"/>
</dbReference>
<keyword evidence="8" id="KW-0732">Signal</keyword>
<dbReference type="Gene3D" id="2.30.42.10">
    <property type="match status" value="1"/>
</dbReference>
<evidence type="ECO:0000256" key="1">
    <source>
        <dbReference type="ARBA" id="ARBA00004245"/>
    </source>
</evidence>
<evidence type="ECO:0000256" key="7">
    <source>
        <dbReference type="ARBA" id="ARBA00023212"/>
    </source>
</evidence>
<dbReference type="PANTHER" id="PTHR15012:SF8">
    <property type="entry name" value="PROTEIN SHROOM2"/>
    <property type="match status" value="1"/>
</dbReference>
<comment type="subcellular location">
    <subcellularLocation>
        <location evidence="1">Cytoplasm</location>
        <location evidence="1">Cytoskeleton</location>
    </subcellularLocation>
</comment>
<dbReference type="Proteomes" id="UP000694397">
    <property type="component" value="Chromosome 14"/>
</dbReference>
<dbReference type="SUPFAM" id="SSF50156">
    <property type="entry name" value="PDZ domain-like"/>
    <property type="match status" value="1"/>
</dbReference>
<keyword evidence="4" id="KW-0963">Cytoplasm</keyword>
<dbReference type="GO" id="GO:0005912">
    <property type="term" value="C:adherens junction"/>
    <property type="evidence" value="ECO:0007669"/>
    <property type="project" value="TreeGrafter"/>
</dbReference>
<feature type="domain" description="PDZ" evidence="9">
    <location>
        <begin position="9"/>
        <end position="90"/>
    </location>
</feature>
<accession>A0A8D0CDU3</accession>
<comment type="similarity">
    <text evidence="2">Belongs to the shroom family.</text>
</comment>
<name>A0A8D0CDU3_SCLFO</name>
<dbReference type="GO" id="GO:0016324">
    <property type="term" value="C:apical plasma membrane"/>
    <property type="evidence" value="ECO:0007669"/>
    <property type="project" value="TreeGrafter"/>
</dbReference>
<keyword evidence="7" id="KW-0206">Cytoskeleton</keyword>
<reference evidence="10 11" key="1">
    <citation type="submission" date="2019-04" db="EMBL/GenBank/DDBJ databases">
        <authorList>
            <consortium name="Wellcome Sanger Institute Data Sharing"/>
        </authorList>
    </citation>
    <scope>NUCLEOTIDE SEQUENCE [LARGE SCALE GENOMIC DNA]</scope>
</reference>
<dbReference type="SMART" id="SM00228">
    <property type="entry name" value="PDZ"/>
    <property type="match status" value="1"/>
</dbReference>
<reference evidence="10" key="2">
    <citation type="submission" date="2025-08" db="UniProtKB">
        <authorList>
            <consortium name="Ensembl"/>
        </authorList>
    </citation>
    <scope>IDENTIFICATION</scope>
</reference>
<evidence type="ECO:0000256" key="3">
    <source>
        <dbReference type="ARBA" id="ARBA00022473"/>
    </source>
</evidence>
<evidence type="ECO:0000256" key="8">
    <source>
        <dbReference type="SAM" id="SignalP"/>
    </source>
</evidence>
<dbReference type="CDD" id="cd06750">
    <property type="entry name" value="PDZ_shroom2_3_4-like"/>
    <property type="match status" value="1"/>
</dbReference>
<evidence type="ECO:0000313" key="11">
    <source>
        <dbReference type="Proteomes" id="UP000694397"/>
    </source>
</evidence>
<dbReference type="InterPro" id="IPR027685">
    <property type="entry name" value="Shroom_fam"/>
</dbReference>
<evidence type="ECO:0000313" key="10">
    <source>
        <dbReference type="Ensembl" id="ENSSFOP00015065601.1"/>
    </source>
</evidence>
<evidence type="ECO:0000259" key="9">
    <source>
        <dbReference type="PROSITE" id="PS50106"/>
    </source>
</evidence>
<dbReference type="PROSITE" id="PS50106">
    <property type="entry name" value="PDZ"/>
    <property type="match status" value="1"/>
</dbReference>
<keyword evidence="3" id="KW-0217">Developmental protein</keyword>
<reference evidence="10" key="3">
    <citation type="submission" date="2025-09" db="UniProtKB">
        <authorList>
            <consortium name="Ensembl"/>
        </authorList>
    </citation>
    <scope>IDENTIFICATION</scope>
</reference>
<dbReference type="GO" id="GO:0030864">
    <property type="term" value="C:cortical actin cytoskeleton"/>
    <property type="evidence" value="ECO:0007669"/>
    <property type="project" value="TreeGrafter"/>
</dbReference>
<protein>
    <recommendedName>
        <fullName evidence="9">PDZ domain-containing protein</fullName>
    </recommendedName>
</protein>
<dbReference type="FunFam" id="2.30.42.10:FF:000100">
    <property type="entry name" value="Shroom family member 2"/>
    <property type="match status" value="1"/>
</dbReference>
<evidence type="ECO:0000256" key="2">
    <source>
        <dbReference type="ARBA" id="ARBA00006469"/>
    </source>
</evidence>
<sequence length="91" mass="9910">MKTVALYVLVDVPLVGAAPWGFTLMGGREHQEPLVITKVEEGSEAETAQLRVGDELVSVNGVVLSGYRQEAICLVKSSYKTLSLVVRRYTS</sequence>
<dbReference type="PANTHER" id="PTHR15012">
    <property type="entry name" value="APICAL PROTEIN/SHROOM-RELATED"/>
    <property type="match status" value="1"/>
</dbReference>
<proteinExistence type="inferred from homology"/>
<dbReference type="AlphaFoldDB" id="A0A8D0CDU3"/>
<feature type="chain" id="PRO_5034654516" description="PDZ domain-containing protein" evidence="8">
    <location>
        <begin position="18"/>
        <end position="91"/>
    </location>
</feature>
<dbReference type="GO" id="GO:0051015">
    <property type="term" value="F:actin filament binding"/>
    <property type="evidence" value="ECO:0007669"/>
    <property type="project" value="InterPro"/>
</dbReference>
<dbReference type="GeneTree" id="ENSGT00940000155212"/>
<keyword evidence="5" id="KW-0597">Phosphoprotein</keyword>
<keyword evidence="6" id="KW-0009">Actin-binding</keyword>
<dbReference type="OrthoDB" id="10063560at2759"/>
<evidence type="ECO:0000256" key="5">
    <source>
        <dbReference type="ARBA" id="ARBA00022553"/>
    </source>
</evidence>
<dbReference type="GO" id="GO:0043296">
    <property type="term" value="C:apical junction complex"/>
    <property type="evidence" value="ECO:0007669"/>
    <property type="project" value="TreeGrafter"/>
</dbReference>
<dbReference type="Ensembl" id="ENSSFOT00015051498.1">
    <property type="protein sequence ID" value="ENSSFOP00015065601.1"/>
    <property type="gene ID" value="ENSSFOG00015033153.1"/>
</dbReference>
<keyword evidence="11" id="KW-1185">Reference proteome</keyword>
<dbReference type="GO" id="GO:0007015">
    <property type="term" value="P:actin filament organization"/>
    <property type="evidence" value="ECO:0007669"/>
    <property type="project" value="TreeGrafter"/>
</dbReference>
<feature type="signal peptide" evidence="8">
    <location>
        <begin position="1"/>
        <end position="17"/>
    </location>
</feature>
<evidence type="ECO:0000256" key="4">
    <source>
        <dbReference type="ARBA" id="ARBA00022490"/>
    </source>
</evidence>
<organism evidence="10 11">
    <name type="scientific">Scleropages formosus</name>
    <name type="common">Asian bonytongue</name>
    <name type="synonym">Osteoglossum formosum</name>
    <dbReference type="NCBI Taxonomy" id="113540"/>
    <lineage>
        <taxon>Eukaryota</taxon>
        <taxon>Metazoa</taxon>
        <taxon>Chordata</taxon>
        <taxon>Craniata</taxon>
        <taxon>Vertebrata</taxon>
        <taxon>Euteleostomi</taxon>
        <taxon>Actinopterygii</taxon>
        <taxon>Neopterygii</taxon>
        <taxon>Teleostei</taxon>
        <taxon>Osteoglossocephala</taxon>
        <taxon>Osteoglossomorpha</taxon>
        <taxon>Osteoglossiformes</taxon>
        <taxon>Osteoglossidae</taxon>
        <taxon>Scleropages</taxon>
    </lineage>
</organism>
<dbReference type="InterPro" id="IPR001478">
    <property type="entry name" value="PDZ"/>
</dbReference>
<dbReference type="InterPro" id="IPR036034">
    <property type="entry name" value="PDZ_sf"/>
</dbReference>